<comment type="caution">
    <text evidence="1">The sequence shown here is derived from an EMBL/GenBank/DDBJ whole genome shotgun (WGS) entry which is preliminary data.</text>
</comment>
<name>A0ACC0GPL0_9ERIC</name>
<organism evidence="1 2">
    <name type="scientific">Camellia lanceoleosa</name>
    <dbReference type="NCBI Taxonomy" id="1840588"/>
    <lineage>
        <taxon>Eukaryota</taxon>
        <taxon>Viridiplantae</taxon>
        <taxon>Streptophyta</taxon>
        <taxon>Embryophyta</taxon>
        <taxon>Tracheophyta</taxon>
        <taxon>Spermatophyta</taxon>
        <taxon>Magnoliopsida</taxon>
        <taxon>eudicotyledons</taxon>
        <taxon>Gunneridae</taxon>
        <taxon>Pentapetalae</taxon>
        <taxon>asterids</taxon>
        <taxon>Ericales</taxon>
        <taxon>Theaceae</taxon>
        <taxon>Camellia</taxon>
    </lineage>
</organism>
<proteinExistence type="predicted"/>
<dbReference type="EMBL" id="CM045765">
    <property type="protein sequence ID" value="KAI8002031.1"/>
    <property type="molecule type" value="Genomic_DNA"/>
</dbReference>
<protein>
    <submittedName>
        <fullName evidence="1">Phospholipase A1-IIgamma</fullName>
    </submittedName>
</protein>
<gene>
    <name evidence="1" type="ORF">LOK49_LG09G02049</name>
</gene>
<dbReference type="Proteomes" id="UP001060215">
    <property type="component" value="Chromosome 8"/>
</dbReference>
<evidence type="ECO:0000313" key="1">
    <source>
        <dbReference type="EMBL" id="KAI8002031.1"/>
    </source>
</evidence>
<feature type="non-terminal residue" evidence="1">
    <location>
        <position position="71"/>
    </location>
</feature>
<reference evidence="1 2" key="1">
    <citation type="journal article" date="2022" name="Plant J.">
        <title>Chromosome-level genome of Camellia lanceoleosa provides a valuable resource for understanding genome evolution and self-incompatibility.</title>
        <authorList>
            <person name="Gong W."/>
            <person name="Xiao S."/>
            <person name="Wang L."/>
            <person name="Liao Z."/>
            <person name="Chang Y."/>
            <person name="Mo W."/>
            <person name="Hu G."/>
            <person name="Li W."/>
            <person name="Zhao G."/>
            <person name="Zhu H."/>
            <person name="Hu X."/>
            <person name="Ji K."/>
            <person name="Xiang X."/>
            <person name="Song Q."/>
            <person name="Yuan D."/>
            <person name="Jin S."/>
            <person name="Zhang L."/>
        </authorList>
    </citation>
    <scope>NUCLEOTIDE SEQUENCE [LARGE SCALE GENOMIC DNA]</scope>
    <source>
        <strain evidence="1">SQ_2022a</strain>
    </source>
</reference>
<evidence type="ECO:0000313" key="2">
    <source>
        <dbReference type="Proteomes" id="UP001060215"/>
    </source>
</evidence>
<sequence length="71" mass="8060">MAKLGRRDIVIAWRGTIQPLEWANNLQILLVSPSKIIGEQDDDTKVHQGFYSIYTSNDPRSPFTEASARDQ</sequence>
<accession>A0ACC0GPL0</accession>
<keyword evidence="2" id="KW-1185">Reference proteome</keyword>